<organism evidence="4 5">
    <name type="scientific">Pelagomonas calceolata</name>
    <dbReference type="NCBI Taxonomy" id="35677"/>
    <lineage>
        <taxon>Eukaryota</taxon>
        <taxon>Sar</taxon>
        <taxon>Stramenopiles</taxon>
        <taxon>Ochrophyta</taxon>
        <taxon>Pelagophyceae</taxon>
        <taxon>Pelagomonadales</taxon>
        <taxon>Pelagomonadaceae</taxon>
        <taxon>Pelagomonas</taxon>
    </lineage>
</organism>
<dbReference type="EMBL" id="CAKKNE010000004">
    <property type="protein sequence ID" value="CAH0373558.1"/>
    <property type="molecule type" value="Genomic_DNA"/>
</dbReference>
<proteinExistence type="inferred from homology"/>
<feature type="compositionally biased region" description="Basic and acidic residues" evidence="2">
    <location>
        <begin position="102"/>
        <end position="112"/>
    </location>
</feature>
<dbReference type="SMART" id="SM00717">
    <property type="entry name" value="SANT"/>
    <property type="match status" value="1"/>
</dbReference>
<keyword evidence="5" id="KW-1185">Reference proteome</keyword>
<name>A0A8J2SIS7_9STRA</name>
<dbReference type="InterPro" id="IPR009057">
    <property type="entry name" value="Homeodomain-like_sf"/>
</dbReference>
<dbReference type="PANTHER" id="PTHR12473:SF8">
    <property type="entry name" value="UBIQUITIN CARBOXYL-TERMINAL HYDROLASE MINDY-4-RELATED"/>
    <property type="match status" value="1"/>
</dbReference>
<accession>A0A8J2SIS7</accession>
<dbReference type="SUPFAM" id="SSF46689">
    <property type="entry name" value="Homeodomain-like"/>
    <property type="match status" value="1"/>
</dbReference>
<gene>
    <name evidence="4" type="ORF">PECAL_4P07660</name>
</gene>
<dbReference type="PROSITE" id="PS50090">
    <property type="entry name" value="MYB_LIKE"/>
    <property type="match status" value="1"/>
</dbReference>
<evidence type="ECO:0000256" key="1">
    <source>
        <dbReference type="ARBA" id="ARBA00011074"/>
    </source>
</evidence>
<comment type="caution">
    <text evidence="4">The sequence shown here is derived from an EMBL/GenBank/DDBJ whole genome shotgun (WGS) entry which is preliminary data.</text>
</comment>
<evidence type="ECO:0000256" key="2">
    <source>
        <dbReference type="SAM" id="MobiDB-lite"/>
    </source>
</evidence>
<sequence>MPSDAWTEQETQLLKRAVRAVPSDLEKNDRWRQVAVLVGGGRGKKECYEYWKALNKTKAAPVIRRPPSPKKPEPARRPKAQTDRVRARKAREEVLVVDIDDSPQRDEGKENYSEDEFEEDISQQLERSAIGAATWRRAVGPGATLVHRRADERADGYDERDERPAYDDSDDEGRRDVKRRPRGSERSVSRDEAVSLRELLLGDAKRKPPSSWLKQGFRFCDALEGCGYGLVQKQGGPCGVLAAVNAEAASELIRYEDWTSPSSERRESALAKALARIVRRCCTTSKALVCVPGDKPKVERSSTYAPDAVTECCRVWTVSTDEIETLFSYFIDDFMDNGCLLVLYSCLLSRTIDGVRSDGDESTSLLDRHGYANQCAVNLLLTGRATSNVFDGDKKMDDLVLRGVSARSDVGFLTLLEAYQHCSVGRNFKEPRSRVWVVYSESHYSLLVGDPSCETDLHYWDGLANQDEVIRLTVDEEYYEGREVPNVNDASLLIPPLDLVVRSLYPHAKVDWNGAEPIL</sequence>
<dbReference type="InterPro" id="IPR001005">
    <property type="entry name" value="SANT/Myb"/>
</dbReference>
<reference evidence="4" key="1">
    <citation type="submission" date="2021-11" db="EMBL/GenBank/DDBJ databases">
        <authorList>
            <consortium name="Genoscope - CEA"/>
            <person name="William W."/>
        </authorList>
    </citation>
    <scope>NUCLEOTIDE SEQUENCE</scope>
</reference>
<dbReference type="Proteomes" id="UP000789595">
    <property type="component" value="Unassembled WGS sequence"/>
</dbReference>
<dbReference type="PANTHER" id="PTHR12473">
    <property type="entry name" value="UBIQUITIN CARBOXYL-TERMINAL HYDROLASE MINDY-4-RELATED"/>
    <property type="match status" value="1"/>
</dbReference>
<feature type="compositionally biased region" description="Basic and acidic residues" evidence="2">
    <location>
        <begin position="150"/>
        <end position="166"/>
    </location>
</feature>
<dbReference type="GO" id="GO:0004843">
    <property type="term" value="F:cysteine-type deubiquitinase activity"/>
    <property type="evidence" value="ECO:0007669"/>
    <property type="project" value="UniProtKB-EC"/>
</dbReference>
<protein>
    <recommendedName>
        <fullName evidence="3">Myb-like domain-containing protein</fullName>
    </recommendedName>
</protein>
<feature type="domain" description="Myb-like" evidence="3">
    <location>
        <begin position="1"/>
        <end position="55"/>
    </location>
</feature>
<dbReference type="CDD" id="cd00167">
    <property type="entry name" value="SANT"/>
    <property type="match status" value="1"/>
</dbReference>
<dbReference type="InterPro" id="IPR025257">
    <property type="entry name" value="MINDY-3/4_CD"/>
</dbReference>
<comment type="similarity">
    <text evidence="1">Belongs to the MINDY deubiquitinase family. FAM188 subfamily.</text>
</comment>
<dbReference type="GO" id="GO:0071108">
    <property type="term" value="P:protein K48-linked deubiquitination"/>
    <property type="evidence" value="ECO:0007669"/>
    <property type="project" value="InterPro"/>
</dbReference>
<dbReference type="AlphaFoldDB" id="A0A8J2SIS7"/>
<feature type="region of interest" description="Disordered" evidence="2">
    <location>
        <begin position="150"/>
        <end position="189"/>
    </location>
</feature>
<feature type="compositionally biased region" description="Basic and acidic residues" evidence="2">
    <location>
        <begin position="70"/>
        <end position="94"/>
    </location>
</feature>
<dbReference type="GO" id="GO:1990380">
    <property type="term" value="F:K48-linked deubiquitinase activity"/>
    <property type="evidence" value="ECO:0007669"/>
    <property type="project" value="InterPro"/>
</dbReference>
<dbReference type="Pfam" id="PF13898">
    <property type="entry name" value="MINDY-3_4_CD"/>
    <property type="match status" value="1"/>
</dbReference>
<dbReference type="GO" id="GO:0006508">
    <property type="term" value="P:proteolysis"/>
    <property type="evidence" value="ECO:0007669"/>
    <property type="project" value="UniProtKB-KW"/>
</dbReference>
<dbReference type="OrthoDB" id="10263628at2759"/>
<evidence type="ECO:0000259" key="3">
    <source>
        <dbReference type="PROSITE" id="PS50090"/>
    </source>
</evidence>
<dbReference type="SMART" id="SM01174">
    <property type="entry name" value="DUF4205"/>
    <property type="match status" value="1"/>
</dbReference>
<dbReference type="InterPro" id="IPR039785">
    <property type="entry name" value="MINY3/4"/>
</dbReference>
<evidence type="ECO:0000313" key="5">
    <source>
        <dbReference type="Proteomes" id="UP000789595"/>
    </source>
</evidence>
<evidence type="ECO:0000313" key="4">
    <source>
        <dbReference type="EMBL" id="CAH0373558.1"/>
    </source>
</evidence>
<dbReference type="Pfam" id="PF00249">
    <property type="entry name" value="Myb_DNA-binding"/>
    <property type="match status" value="1"/>
</dbReference>
<feature type="region of interest" description="Disordered" evidence="2">
    <location>
        <begin position="58"/>
        <end position="122"/>
    </location>
</feature>
<dbReference type="Gene3D" id="1.10.10.60">
    <property type="entry name" value="Homeodomain-like"/>
    <property type="match status" value="1"/>
</dbReference>